<dbReference type="OrthoDB" id="9836866at2"/>
<comment type="caution">
    <text evidence="2">The sequence shown here is derived from an EMBL/GenBank/DDBJ whole genome shotgun (WGS) entry which is preliminary data.</text>
</comment>
<dbReference type="AlphaFoldDB" id="A0A3A5LY32"/>
<dbReference type="RefSeq" id="WP_120149982.1">
    <property type="nucleotide sequence ID" value="NZ_QZVT01000010.1"/>
</dbReference>
<reference evidence="2 3" key="1">
    <citation type="submission" date="2018-09" db="EMBL/GenBank/DDBJ databases">
        <title>Novel species of Arthrobacter.</title>
        <authorList>
            <person name="Liu Q."/>
            <person name="Xin Y.-H."/>
        </authorList>
    </citation>
    <scope>NUCLEOTIDE SEQUENCE [LARGE SCALE GENOMIC DNA]</scope>
    <source>
        <strain evidence="2 3">Hz2</strain>
    </source>
</reference>
<dbReference type="EMBL" id="QZVT01000010">
    <property type="protein sequence ID" value="RJT76892.1"/>
    <property type="molecule type" value="Genomic_DNA"/>
</dbReference>
<protein>
    <submittedName>
        <fullName evidence="2">Uncharacterized protein</fullName>
    </submittedName>
</protein>
<sequence length="86" mass="9543">MNLPTSERVAECAECGRTSPLTTTGNGTPKLWAYVADEQITLCPLHKFQPPAEWKDLIQTYSRADLEQLRGDTKPPPPPGAFDDEE</sequence>
<dbReference type="Proteomes" id="UP000272560">
    <property type="component" value="Unassembled WGS sequence"/>
</dbReference>
<keyword evidence="3" id="KW-1185">Reference proteome</keyword>
<feature type="region of interest" description="Disordered" evidence="1">
    <location>
        <begin position="65"/>
        <end position="86"/>
    </location>
</feature>
<evidence type="ECO:0000313" key="2">
    <source>
        <dbReference type="EMBL" id="RJT76892.1"/>
    </source>
</evidence>
<accession>A0A3A5LY32</accession>
<name>A0A3A5LY32_9MICC</name>
<evidence type="ECO:0000256" key="1">
    <source>
        <dbReference type="SAM" id="MobiDB-lite"/>
    </source>
</evidence>
<proteinExistence type="predicted"/>
<organism evidence="2 3">
    <name type="scientific">Arthrobacter cheniae</name>
    <dbReference type="NCBI Taxonomy" id="1258888"/>
    <lineage>
        <taxon>Bacteria</taxon>
        <taxon>Bacillati</taxon>
        <taxon>Actinomycetota</taxon>
        <taxon>Actinomycetes</taxon>
        <taxon>Micrococcales</taxon>
        <taxon>Micrococcaceae</taxon>
        <taxon>Arthrobacter</taxon>
    </lineage>
</organism>
<gene>
    <name evidence="2" type="ORF">D6T63_15580</name>
</gene>
<evidence type="ECO:0000313" key="3">
    <source>
        <dbReference type="Proteomes" id="UP000272560"/>
    </source>
</evidence>